<dbReference type="PROSITE" id="PS51762">
    <property type="entry name" value="GH16_2"/>
    <property type="match status" value="1"/>
</dbReference>
<sequence length="295" mass="31641">MIRVPAPAPGHPRQTRRRSGRLRPRVAAATAAALAAVLLVGCTASGADEPAALVWSDEFDGDAGAPPSTGRWRILTGAGGWGNDELQAYTSEADNVALDGEGHLRIRALAEPTLDAEGRPAAYTSARIESLQAFTYGRIEARIKVPAGQGLWSAFWTLGQDHESVGWPRSGEIDVLETFGDTRDLHANAHAASREPADGGRWQALGTTTLDEPLADGWHVYGVDWTGDALVFTLDGTEHHRILRADLSGEQRWPFDGPQVLLLNLAVGGSWPGPPDDSTVFPAELLVDWVRVHAD</sequence>
<evidence type="ECO:0000256" key="3">
    <source>
        <dbReference type="SAM" id="SignalP"/>
    </source>
</evidence>
<feature type="domain" description="GH16" evidence="4">
    <location>
        <begin position="42"/>
        <end position="295"/>
    </location>
</feature>
<dbReference type="CDD" id="cd08023">
    <property type="entry name" value="GH16_laminarinase_like"/>
    <property type="match status" value="1"/>
</dbReference>
<feature type="region of interest" description="Disordered" evidence="2">
    <location>
        <begin position="1"/>
        <end position="23"/>
    </location>
</feature>
<dbReference type="PANTHER" id="PTHR10963">
    <property type="entry name" value="GLYCOSYL HYDROLASE-RELATED"/>
    <property type="match status" value="1"/>
</dbReference>
<protein>
    <submittedName>
        <fullName evidence="5">Beta-glucanase (GH16 family)</fullName>
    </submittedName>
</protein>
<dbReference type="Pfam" id="PF00722">
    <property type="entry name" value="Glyco_hydro_16"/>
    <property type="match status" value="1"/>
</dbReference>
<dbReference type="InterPro" id="IPR050546">
    <property type="entry name" value="Glycosyl_Hydrlase_16"/>
</dbReference>
<dbReference type="PANTHER" id="PTHR10963:SF55">
    <property type="entry name" value="GLYCOSIDE HYDROLASE FAMILY 16 PROTEIN"/>
    <property type="match status" value="1"/>
</dbReference>
<organism evidence="5 6">
    <name type="scientific">Mumia flava</name>
    <dbReference type="NCBI Taxonomy" id="1348852"/>
    <lineage>
        <taxon>Bacteria</taxon>
        <taxon>Bacillati</taxon>
        <taxon>Actinomycetota</taxon>
        <taxon>Actinomycetes</taxon>
        <taxon>Propionibacteriales</taxon>
        <taxon>Nocardioidaceae</taxon>
        <taxon>Mumia</taxon>
    </lineage>
</organism>
<dbReference type="Gene3D" id="2.60.120.200">
    <property type="match status" value="1"/>
</dbReference>
<proteinExistence type="inferred from homology"/>
<evidence type="ECO:0000259" key="4">
    <source>
        <dbReference type="PROSITE" id="PS51762"/>
    </source>
</evidence>
<accession>A0A2M9BK60</accession>
<evidence type="ECO:0000313" key="6">
    <source>
        <dbReference type="Proteomes" id="UP000230842"/>
    </source>
</evidence>
<keyword evidence="6" id="KW-1185">Reference proteome</keyword>
<dbReference type="EMBL" id="PGEZ01000001">
    <property type="protein sequence ID" value="PJJ58328.1"/>
    <property type="molecule type" value="Genomic_DNA"/>
</dbReference>
<feature type="compositionally biased region" description="Pro residues" evidence="2">
    <location>
        <begin position="1"/>
        <end position="10"/>
    </location>
</feature>
<dbReference type="Proteomes" id="UP000230842">
    <property type="component" value="Unassembled WGS sequence"/>
</dbReference>
<dbReference type="InterPro" id="IPR013320">
    <property type="entry name" value="ConA-like_dom_sf"/>
</dbReference>
<dbReference type="GO" id="GO:0004553">
    <property type="term" value="F:hydrolase activity, hydrolyzing O-glycosyl compounds"/>
    <property type="evidence" value="ECO:0007669"/>
    <property type="project" value="InterPro"/>
</dbReference>
<dbReference type="SUPFAM" id="SSF49899">
    <property type="entry name" value="Concanavalin A-like lectins/glucanases"/>
    <property type="match status" value="1"/>
</dbReference>
<dbReference type="InterPro" id="IPR000757">
    <property type="entry name" value="Beta-glucanase-like"/>
</dbReference>
<dbReference type="AlphaFoldDB" id="A0A2M9BK60"/>
<comment type="similarity">
    <text evidence="1">Belongs to the glycosyl hydrolase 16 family.</text>
</comment>
<evidence type="ECO:0000256" key="2">
    <source>
        <dbReference type="SAM" id="MobiDB-lite"/>
    </source>
</evidence>
<reference evidence="5 6" key="1">
    <citation type="submission" date="2017-11" db="EMBL/GenBank/DDBJ databases">
        <title>Genomic Encyclopedia of Archaeal and Bacterial Type Strains, Phase II (KMG-II): From Individual Species to Whole Genera.</title>
        <authorList>
            <person name="Goeker M."/>
        </authorList>
    </citation>
    <scope>NUCLEOTIDE SEQUENCE [LARGE SCALE GENOMIC DNA]</scope>
    <source>
        <strain evidence="5 6">DSM 27763</strain>
    </source>
</reference>
<comment type="caution">
    <text evidence="5">The sequence shown here is derived from an EMBL/GenBank/DDBJ whole genome shotgun (WGS) entry which is preliminary data.</text>
</comment>
<dbReference type="GO" id="GO:0005975">
    <property type="term" value="P:carbohydrate metabolic process"/>
    <property type="evidence" value="ECO:0007669"/>
    <property type="project" value="InterPro"/>
</dbReference>
<feature type="signal peptide" evidence="3">
    <location>
        <begin position="1"/>
        <end position="47"/>
    </location>
</feature>
<evidence type="ECO:0000313" key="5">
    <source>
        <dbReference type="EMBL" id="PJJ58328.1"/>
    </source>
</evidence>
<feature type="chain" id="PRO_5039134146" evidence="3">
    <location>
        <begin position="48"/>
        <end position="295"/>
    </location>
</feature>
<evidence type="ECO:0000256" key="1">
    <source>
        <dbReference type="ARBA" id="ARBA00006865"/>
    </source>
</evidence>
<name>A0A2M9BK60_9ACTN</name>
<keyword evidence="3" id="KW-0732">Signal</keyword>
<feature type="compositionally biased region" description="Basic residues" evidence="2">
    <location>
        <begin position="13"/>
        <end position="23"/>
    </location>
</feature>
<gene>
    <name evidence="5" type="ORF">CLV56_2579</name>
</gene>